<evidence type="ECO:0000256" key="13">
    <source>
        <dbReference type="SAM" id="SignalP"/>
    </source>
</evidence>
<evidence type="ECO:0000256" key="5">
    <source>
        <dbReference type="ARBA" id="ARBA00022651"/>
    </source>
</evidence>
<evidence type="ECO:0000256" key="12">
    <source>
        <dbReference type="RuleBase" id="RU362015"/>
    </source>
</evidence>
<sequence length="226" mass="24203">MVTLTRLAVAAAAMISSTGLAAPTPEAGPDLPDFELGVNNLARRALDYNQNYRTSGNVNYSPTDNGYSVSFSNAGDFVVGKGWRTGATRNITFSGSTQHTSGTVLVSVYGWTRNPLIEYYVQEYTSNGAGSAQGEKLGTVESDGGTYEIWRHQQVNQPSIEGTSTFWQYISNRVSGQRPNGGTVTLANHFAAWQKLGLNLGQHDYQVLATEGWGNAGGSSQYTVSG</sequence>
<dbReference type="PANTHER" id="PTHR46828:SF4">
    <property type="entry name" value="ENDO-1,4-BETA-XYLANASE"/>
    <property type="match status" value="1"/>
</dbReference>
<protein>
    <recommendedName>
        <fullName evidence="4 11">Endo-1,4-beta-xylanase</fullName>
        <ecNumber evidence="4 11">3.2.1.8</ecNumber>
    </recommendedName>
</protein>
<dbReference type="Pfam" id="PF00457">
    <property type="entry name" value="Glyco_hydro_11"/>
    <property type="match status" value="1"/>
</dbReference>
<comment type="similarity">
    <text evidence="3 11 12">Belongs to the glycosyl hydrolase 11 (cellulase G) family.</text>
</comment>
<feature type="active site" description="Nucleophile" evidence="11">
    <location>
        <position position="118"/>
    </location>
</feature>
<evidence type="ECO:0000256" key="10">
    <source>
        <dbReference type="ARBA" id="ARBA00023326"/>
    </source>
</evidence>
<dbReference type="RefSeq" id="XP_003659757.1">
    <property type="nucleotide sequence ID" value="XM_003659709.1"/>
</dbReference>
<dbReference type="InParanoid" id="G2Q4M3"/>
<evidence type="ECO:0000256" key="11">
    <source>
        <dbReference type="PROSITE-ProRule" id="PRU01097"/>
    </source>
</evidence>
<evidence type="ECO:0000256" key="1">
    <source>
        <dbReference type="ARBA" id="ARBA00000681"/>
    </source>
</evidence>
<dbReference type="GO" id="GO:0031176">
    <property type="term" value="F:endo-1,4-beta-xylanase activity"/>
    <property type="evidence" value="ECO:0007669"/>
    <property type="project" value="UniProtKB-UniRule"/>
</dbReference>
<keyword evidence="6 13" id="KW-0732">Signal</keyword>
<feature type="domain" description="GH11" evidence="14">
    <location>
        <begin position="34"/>
        <end position="224"/>
    </location>
</feature>
<evidence type="ECO:0000259" key="14">
    <source>
        <dbReference type="PROSITE" id="PS51761"/>
    </source>
</evidence>
<evidence type="ECO:0000256" key="8">
    <source>
        <dbReference type="ARBA" id="ARBA00023277"/>
    </source>
</evidence>
<keyword evidence="9 11" id="KW-0326">Glycosidase</keyword>
<dbReference type="InterPro" id="IPR013320">
    <property type="entry name" value="ConA-like_dom_sf"/>
</dbReference>
<name>G2Q4M3_THET4</name>
<feature type="active site" description="Proton donor" evidence="11">
    <location>
        <position position="211"/>
    </location>
</feature>
<dbReference type="EC" id="3.2.1.8" evidence="4 11"/>
<dbReference type="OMA" id="ISTEGWG"/>
<comment type="pathway">
    <text evidence="2 11 12">Glycan degradation; xylan degradation.</text>
</comment>
<organism evidence="15 16">
    <name type="scientific">Thermothelomyces thermophilus (strain ATCC 42464 / BCRC 31852 / DSM 1799)</name>
    <name type="common">Sporotrichum thermophile</name>
    <dbReference type="NCBI Taxonomy" id="573729"/>
    <lineage>
        <taxon>Eukaryota</taxon>
        <taxon>Fungi</taxon>
        <taxon>Dikarya</taxon>
        <taxon>Ascomycota</taxon>
        <taxon>Pezizomycotina</taxon>
        <taxon>Sordariomycetes</taxon>
        <taxon>Sordariomycetidae</taxon>
        <taxon>Sordariales</taxon>
        <taxon>Chaetomiaceae</taxon>
        <taxon>Thermothelomyces</taxon>
    </lineage>
</organism>
<dbReference type="HOGENOM" id="CLU_052631_0_2_1"/>
<dbReference type="PANTHER" id="PTHR46828">
    <property type="entry name" value="ENDO-1,4-BETA-XYLANASE A-RELATED"/>
    <property type="match status" value="1"/>
</dbReference>
<dbReference type="Gene3D" id="2.60.120.180">
    <property type="match status" value="1"/>
</dbReference>
<dbReference type="PRINTS" id="PR00911">
    <property type="entry name" value="GLHYDRLASE11"/>
</dbReference>
<evidence type="ECO:0000313" key="15">
    <source>
        <dbReference type="EMBL" id="AEO54512.1"/>
    </source>
</evidence>
<keyword evidence="10 11" id="KW-0624">Polysaccharide degradation</keyword>
<evidence type="ECO:0000256" key="9">
    <source>
        <dbReference type="ARBA" id="ARBA00023295"/>
    </source>
</evidence>
<evidence type="ECO:0000313" key="16">
    <source>
        <dbReference type="Proteomes" id="UP000007322"/>
    </source>
</evidence>
<proteinExistence type="inferred from homology"/>
<dbReference type="OrthoDB" id="2115822at2759"/>
<evidence type="ECO:0000256" key="7">
    <source>
        <dbReference type="ARBA" id="ARBA00022801"/>
    </source>
</evidence>
<dbReference type="InterPro" id="IPR033123">
    <property type="entry name" value="GH11_dom"/>
</dbReference>
<reference evidence="15 16" key="1">
    <citation type="journal article" date="2011" name="Nat. Biotechnol.">
        <title>Comparative genomic analysis of the thermophilic biomass-degrading fungi Myceliophthora thermophila and Thielavia terrestris.</title>
        <authorList>
            <person name="Berka R.M."/>
            <person name="Grigoriev I.V."/>
            <person name="Otillar R."/>
            <person name="Salamov A."/>
            <person name="Grimwood J."/>
            <person name="Reid I."/>
            <person name="Ishmael N."/>
            <person name="John T."/>
            <person name="Darmond C."/>
            <person name="Moisan M.-C."/>
            <person name="Henrissat B."/>
            <person name="Coutinho P.M."/>
            <person name="Lombard V."/>
            <person name="Natvig D.O."/>
            <person name="Lindquist E."/>
            <person name="Schmutz J."/>
            <person name="Lucas S."/>
            <person name="Harris P."/>
            <person name="Powlowski J."/>
            <person name="Bellemare A."/>
            <person name="Taylor D."/>
            <person name="Butler G."/>
            <person name="de Vries R.P."/>
            <person name="Allijn I.E."/>
            <person name="van den Brink J."/>
            <person name="Ushinsky S."/>
            <person name="Storms R."/>
            <person name="Powell A.J."/>
            <person name="Paulsen I.T."/>
            <person name="Elbourne L.D.H."/>
            <person name="Baker S.E."/>
            <person name="Magnuson J."/>
            <person name="LaBoissiere S."/>
            <person name="Clutterbuck A.J."/>
            <person name="Martinez D."/>
            <person name="Wogulis M."/>
            <person name="de Leon A.L."/>
            <person name="Rey M.W."/>
            <person name="Tsang A."/>
        </authorList>
    </citation>
    <scope>NUCLEOTIDE SEQUENCE [LARGE SCALE GENOMIC DNA]</scope>
    <source>
        <strain evidence="16">ATCC 42464 / BCRC 31852 / DSM 1799</strain>
    </source>
</reference>
<dbReference type="GO" id="GO:0045493">
    <property type="term" value="P:xylan catabolic process"/>
    <property type="evidence" value="ECO:0007669"/>
    <property type="project" value="UniProtKB-UniRule"/>
</dbReference>
<evidence type="ECO:0000256" key="2">
    <source>
        <dbReference type="ARBA" id="ARBA00004851"/>
    </source>
</evidence>
<evidence type="ECO:0000256" key="3">
    <source>
        <dbReference type="ARBA" id="ARBA00007792"/>
    </source>
</evidence>
<keyword evidence="7 11" id="KW-0378">Hydrolase</keyword>
<dbReference type="SUPFAM" id="SSF49899">
    <property type="entry name" value="Concanavalin A-like lectins/glucanases"/>
    <property type="match status" value="1"/>
</dbReference>
<dbReference type="UniPathway" id="UPA00114"/>
<keyword evidence="16" id="KW-1185">Reference proteome</keyword>
<dbReference type="InterPro" id="IPR001137">
    <property type="entry name" value="Glyco_hydro_11"/>
</dbReference>
<dbReference type="PROSITE" id="PS51761">
    <property type="entry name" value="GH11_3"/>
    <property type="match status" value="1"/>
</dbReference>
<gene>
    <name evidence="15" type="ORF">MYCTH_99786</name>
</gene>
<dbReference type="KEGG" id="mtm:MYCTH_99786"/>
<dbReference type="EMBL" id="CP003002">
    <property type="protein sequence ID" value="AEO54512.1"/>
    <property type="molecule type" value="Genomic_DNA"/>
</dbReference>
<feature type="signal peptide" evidence="13">
    <location>
        <begin position="1"/>
        <end position="21"/>
    </location>
</feature>
<feature type="chain" id="PRO_5003435956" description="Endo-1,4-beta-xylanase" evidence="13">
    <location>
        <begin position="22"/>
        <end position="226"/>
    </location>
</feature>
<keyword evidence="5 11" id="KW-0858">Xylan degradation</keyword>
<dbReference type="GeneID" id="11508307"/>
<dbReference type="InterPro" id="IPR013319">
    <property type="entry name" value="GH11/12"/>
</dbReference>
<dbReference type="Proteomes" id="UP000007322">
    <property type="component" value="Chromosome 1"/>
</dbReference>
<comment type="catalytic activity">
    <reaction evidence="1 11 12">
        <text>Endohydrolysis of (1-&gt;4)-beta-D-xylosidic linkages in xylans.</text>
        <dbReference type="EC" id="3.2.1.8"/>
    </reaction>
</comment>
<evidence type="ECO:0000256" key="6">
    <source>
        <dbReference type="ARBA" id="ARBA00022729"/>
    </source>
</evidence>
<accession>G2Q4M3</accession>
<evidence type="ECO:0000256" key="4">
    <source>
        <dbReference type="ARBA" id="ARBA00012590"/>
    </source>
</evidence>
<keyword evidence="8 11" id="KW-0119">Carbohydrate metabolism</keyword>
<dbReference type="eggNOG" id="ENOG502S2KQ">
    <property type="taxonomic scope" value="Eukaryota"/>
</dbReference>
<dbReference type="AlphaFoldDB" id="G2Q4M3"/>
<dbReference type="VEuPathDB" id="FungiDB:MYCTH_99786"/>